<evidence type="ECO:0000256" key="1">
    <source>
        <dbReference type="SAM" id="SignalP"/>
    </source>
</evidence>
<keyword evidence="3" id="KW-1185">Reference proteome</keyword>
<gene>
    <name evidence="2" type="ORF">B0T21DRAFT_428071</name>
</gene>
<evidence type="ECO:0000313" key="2">
    <source>
        <dbReference type="EMBL" id="KAK0708837.1"/>
    </source>
</evidence>
<reference evidence="2" key="1">
    <citation type="submission" date="2023-06" db="EMBL/GenBank/DDBJ databases">
        <title>Genome-scale phylogeny and comparative genomics of the fungal order Sordariales.</title>
        <authorList>
            <consortium name="Lawrence Berkeley National Laboratory"/>
            <person name="Hensen N."/>
            <person name="Bonometti L."/>
            <person name="Westerberg I."/>
            <person name="Brannstrom I.O."/>
            <person name="Guillou S."/>
            <person name="Cros-Aarteil S."/>
            <person name="Calhoun S."/>
            <person name="Haridas S."/>
            <person name="Kuo A."/>
            <person name="Mondo S."/>
            <person name="Pangilinan J."/>
            <person name="Riley R."/>
            <person name="Labutti K."/>
            <person name="Andreopoulos B."/>
            <person name="Lipzen A."/>
            <person name="Chen C."/>
            <person name="Yanf M."/>
            <person name="Daum C."/>
            <person name="Ng V."/>
            <person name="Clum A."/>
            <person name="Steindorff A."/>
            <person name="Ohm R."/>
            <person name="Martin F."/>
            <person name="Silar P."/>
            <person name="Natvig D."/>
            <person name="Lalanne C."/>
            <person name="Gautier V."/>
            <person name="Ament-Velasquez S.L."/>
            <person name="Kruys A."/>
            <person name="Hutchinson M.I."/>
            <person name="Powell A.J."/>
            <person name="Barry K."/>
            <person name="Miller A.N."/>
            <person name="Grigoriev I.V."/>
            <person name="Debuchy R."/>
            <person name="Gladieux P."/>
            <person name="Thoren M.H."/>
            <person name="Johannesson H."/>
        </authorList>
    </citation>
    <scope>NUCLEOTIDE SEQUENCE</scope>
    <source>
        <strain evidence="2">CBS 540.89</strain>
    </source>
</reference>
<evidence type="ECO:0008006" key="4">
    <source>
        <dbReference type="Google" id="ProtNLM"/>
    </source>
</evidence>
<keyword evidence="1" id="KW-0732">Signal</keyword>
<dbReference type="Proteomes" id="UP001172159">
    <property type="component" value="Unassembled WGS sequence"/>
</dbReference>
<organism evidence="2 3">
    <name type="scientific">Apiosordaria backusii</name>
    <dbReference type="NCBI Taxonomy" id="314023"/>
    <lineage>
        <taxon>Eukaryota</taxon>
        <taxon>Fungi</taxon>
        <taxon>Dikarya</taxon>
        <taxon>Ascomycota</taxon>
        <taxon>Pezizomycotina</taxon>
        <taxon>Sordariomycetes</taxon>
        <taxon>Sordariomycetidae</taxon>
        <taxon>Sordariales</taxon>
        <taxon>Lasiosphaeriaceae</taxon>
        <taxon>Apiosordaria</taxon>
    </lineage>
</organism>
<name>A0AA40A414_9PEZI</name>
<protein>
    <recommendedName>
        <fullName evidence="4">Kelch repeat-containing protein</fullName>
    </recommendedName>
</protein>
<feature type="chain" id="PRO_5041334289" description="Kelch repeat-containing protein" evidence="1">
    <location>
        <begin position="27"/>
        <end position="440"/>
    </location>
</feature>
<accession>A0AA40A414</accession>
<feature type="signal peptide" evidence="1">
    <location>
        <begin position="1"/>
        <end position="26"/>
    </location>
</feature>
<dbReference type="Gene3D" id="2.120.10.80">
    <property type="entry name" value="Kelch-type beta propeller"/>
    <property type="match status" value="1"/>
</dbReference>
<dbReference type="InterPro" id="IPR015915">
    <property type="entry name" value="Kelch-typ_b-propeller"/>
</dbReference>
<comment type="caution">
    <text evidence="2">The sequence shown here is derived from an EMBL/GenBank/DDBJ whole genome shotgun (WGS) entry which is preliminary data.</text>
</comment>
<sequence>MPPQSVAGALLASLLATSFIAGTADAALLDAPSPKNYIRRTLARATVLNNHVYIEGGQVTQLEDGLRSIRGRVANQVNSTLSIPLDQSWKSESVTIRAIPKPFPEEMARNRWNLWTDTKEGVFYAWGGYWPFGLGMVTDEVYKFTADNQGGGEWSVETLANGEGLDALSPGEAGAVTSTGKLGIVIGGQATPWTQLGRDNTRQLSGMVTFDFESKGLLNGTRNFSPFGNTPVVGASAEFISGVGENGIVLVMGGHVGRTDEEIKIGDMDFFDMRNITFFDPVTKEAWSQITTGDIPVSPRMGFCTAAFSTKEGGHEIFVFGGHSERDKLVYDDAYVLSLPGFVWTKLPTPPGGRRAYQTCVAVGNRQVLSIGGRGKEDEIEIRDEIPQGLLLFDMTAMEWKLEYDAKAAAYESASTIKEWYKRRYVIIPSMHHAPKPVIN</sequence>
<proteinExistence type="predicted"/>
<evidence type="ECO:0000313" key="3">
    <source>
        <dbReference type="Proteomes" id="UP001172159"/>
    </source>
</evidence>
<dbReference type="AlphaFoldDB" id="A0AA40A414"/>
<dbReference type="PANTHER" id="PTHR23244">
    <property type="entry name" value="KELCH REPEAT DOMAIN"/>
    <property type="match status" value="1"/>
</dbReference>
<dbReference type="SUPFAM" id="SSF50965">
    <property type="entry name" value="Galactose oxidase, central domain"/>
    <property type="match status" value="1"/>
</dbReference>
<dbReference type="InterPro" id="IPR011043">
    <property type="entry name" value="Gal_Oxase/kelch_b-propeller"/>
</dbReference>
<dbReference type="EMBL" id="JAUKTV010000018">
    <property type="protein sequence ID" value="KAK0708837.1"/>
    <property type="molecule type" value="Genomic_DNA"/>
</dbReference>
<dbReference type="PANTHER" id="PTHR23244:SF490">
    <property type="entry name" value="KELCH REPEAT PROTEIN"/>
    <property type="match status" value="1"/>
</dbReference>